<feature type="compositionally biased region" description="Basic and acidic residues" evidence="1">
    <location>
        <begin position="264"/>
        <end position="273"/>
    </location>
</feature>
<name>A0A9P7RVY6_9AGAR</name>
<feature type="region of interest" description="Disordered" evidence="1">
    <location>
        <begin position="256"/>
        <end position="276"/>
    </location>
</feature>
<reference evidence="3" key="1">
    <citation type="journal article" date="2021" name="Genome Biol. Evol.">
        <title>The assembled and annotated genome of the fairy-ring fungus Marasmius oreades.</title>
        <authorList>
            <person name="Hiltunen M."/>
            <person name="Ament-Velasquez S.L."/>
            <person name="Johannesson H."/>
        </authorList>
    </citation>
    <scope>NUCLEOTIDE SEQUENCE</scope>
    <source>
        <strain evidence="3">03SP1</strain>
    </source>
</reference>
<dbReference type="RefSeq" id="XP_043006882.1">
    <property type="nucleotide sequence ID" value="XM_043154427.1"/>
</dbReference>
<dbReference type="Proteomes" id="UP001049176">
    <property type="component" value="Chromosome 6"/>
</dbReference>
<keyword evidence="2" id="KW-0812">Transmembrane</keyword>
<feature type="region of interest" description="Disordered" evidence="1">
    <location>
        <begin position="51"/>
        <end position="81"/>
    </location>
</feature>
<organism evidence="3 4">
    <name type="scientific">Marasmius oreades</name>
    <name type="common">fairy-ring Marasmius</name>
    <dbReference type="NCBI Taxonomy" id="181124"/>
    <lineage>
        <taxon>Eukaryota</taxon>
        <taxon>Fungi</taxon>
        <taxon>Dikarya</taxon>
        <taxon>Basidiomycota</taxon>
        <taxon>Agaricomycotina</taxon>
        <taxon>Agaricomycetes</taxon>
        <taxon>Agaricomycetidae</taxon>
        <taxon>Agaricales</taxon>
        <taxon>Marasmiineae</taxon>
        <taxon>Marasmiaceae</taxon>
        <taxon>Marasmius</taxon>
    </lineage>
</organism>
<gene>
    <name evidence="3" type="ORF">E1B28_009532</name>
</gene>
<feature type="compositionally biased region" description="Polar residues" evidence="1">
    <location>
        <begin position="71"/>
        <end position="81"/>
    </location>
</feature>
<dbReference type="KEGG" id="more:E1B28_009532"/>
<keyword evidence="2" id="KW-1133">Transmembrane helix</keyword>
<evidence type="ECO:0000256" key="1">
    <source>
        <dbReference type="SAM" id="MobiDB-lite"/>
    </source>
</evidence>
<keyword evidence="4" id="KW-1185">Reference proteome</keyword>
<evidence type="ECO:0000313" key="3">
    <source>
        <dbReference type="EMBL" id="KAG7090412.1"/>
    </source>
</evidence>
<comment type="caution">
    <text evidence="3">The sequence shown here is derived from an EMBL/GenBank/DDBJ whole genome shotgun (WGS) entry which is preliminary data.</text>
</comment>
<evidence type="ECO:0000256" key="2">
    <source>
        <dbReference type="SAM" id="Phobius"/>
    </source>
</evidence>
<accession>A0A9P7RVY6</accession>
<keyword evidence="2" id="KW-0472">Membrane</keyword>
<feature type="compositionally biased region" description="Polar residues" evidence="1">
    <location>
        <begin position="114"/>
        <end position="131"/>
    </location>
</feature>
<dbReference type="EMBL" id="CM032186">
    <property type="protein sequence ID" value="KAG7090412.1"/>
    <property type="molecule type" value="Genomic_DNA"/>
</dbReference>
<proteinExistence type="predicted"/>
<feature type="compositionally biased region" description="Low complexity" evidence="1">
    <location>
        <begin position="94"/>
        <end position="108"/>
    </location>
</feature>
<feature type="transmembrane region" description="Helical" evidence="2">
    <location>
        <begin position="187"/>
        <end position="209"/>
    </location>
</feature>
<dbReference type="GeneID" id="66078608"/>
<evidence type="ECO:0000313" key="4">
    <source>
        <dbReference type="Proteomes" id="UP001049176"/>
    </source>
</evidence>
<protein>
    <submittedName>
        <fullName evidence="3">Uncharacterized protein</fullName>
    </submittedName>
</protein>
<sequence length="301" mass="31354">MSPFLSSTLQNITRFQRQAGRRVLGHIPPATIPDIDSAALSEIRGIASSAVKGATSNSPPLPPTLAPSPSKTISHAPSTQTQFTASGVTDITAPATSTTASNNSTSMADGGASVASTDNHTSAGTAGDTTTNSFNLISSRMTAGSQRLGSVVAASTTVPESTVSMTTQAIIQSSITASHSQKDTSTIVGSVAGAVVLLSLSIWVALWYYRRCLNRRPSTSDRQDVSPCTASSPTQGCSADKFEAEGENTRTYRLTGRQEVIGSDVDRQEDGHGQSRRSACLDSVIVSGDTMIFIPPPSYRP</sequence>
<dbReference type="AlphaFoldDB" id="A0A9P7RVY6"/>
<feature type="region of interest" description="Disordered" evidence="1">
    <location>
        <begin position="94"/>
        <end position="131"/>
    </location>
</feature>